<evidence type="ECO:0000313" key="1">
    <source>
        <dbReference type="EMBL" id="KAF9522518.1"/>
    </source>
</evidence>
<sequence>MLSDFEETFEEDRQLHDSHRGSGSYAHCSDCGRNAGVKLQYSLHLRLPRFYPVNMLLRSNKFMTFLPNSTSSKPQKIHFFIAIVLPSRAFLVGHILNFEKGVHLPRISRGCRGLTPEKTCLNERVWQLRASCLFRRERRRDENAAQSCVRSSASPSSSGGLGFASVLTIIL</sequence>
<proteinExistence type="predicted"/>
<gene>
    <name evidence="1" type="ORF">CPB83DRAFT_864320</name>
</gene>
<comment type="caution">
    <text evidence="1">The sequence shown here is derived from an EMBL/GenBank/DDBJ whole genome shotgun (WGS) entry which is preliminary data.</text>
</comment>
<reference evidence="1" key="1">
    <citation type="submission" date="2020-11" db="EMBL/GenBank/DDBJ databases">
        <authorList>
            <consortium name="DOE Joint Genome Institute"/>
            <person name="Ahrendt S."/>
            <person name="Riley R."/>
            <person name="Andreopoulos W."/>
            <person name="Labutti K."/>
            <person name="Pangilinan J."/>
            <person name="Ruiz-Duenas F.J."/>
            <person name="Barrasa J.M."/>
            <person name="Sanchez-Garcia M."/>
            <person name="Camarero S."/>
            <person name="Miyauchi S."/>
            <person name="Serrano A."/>
            <person name="Linde D."/>
            <person name="Babiker R."/>
            <person name="Drula E."/>
            <person name="Ayuso-Fernandez I."/>
            <person name="Pacheco R."/>
            <person name="Padilla G."/>
            <person name="Ferreira P."/>
            <person name="Barriuso J."/>
            <person name="Kellner H."/>
            <person name="Castanera R."/>
            <person name="Alfaro M."/>
            <person name="Ramirez L."/>
            <person name="Pisabarro A.G."/>
            <person name="Kuo A."/>
            <person name="Tritt A."/>
            <person name="Lipzen A."/>
            <person name="He G."/>
            <person name="Yan M."/>
            <person name="Ng V."/>
            <person name="Cullen D."/>
            <person name="Martin F."/>
            <person name="Rosso M.-N."/>
            <person name="Henrissat B."/>
            <person name="Hibbett D."/>
            <person name="Martinez A.T."/>
            <person name="Grigoriev I.V."/>
        </authorList>
    </citation>
    <scope>NUCLEOTIDE SEQUENCE</scope>
    <source>
        <strain evidence="1">CBS 506.95</strain>
    </source>
</reference>
<name>A0A9P6E4P9_9AGAR</name>
<dbReference type="Proteomes" id="UP000807306">
    <property type="component" value="Unassembled WGS sequence"/>
</dbReference>
<evidence type="ECO:0000313" key="2">
    <source>
        <dbReference type="Proteomes" id="UP000807306"/>
    </source>
</evidence>
<accession>A0A9P6E4P9</accession>
<protein>
    <submittedName>
        <fullName evidence="1">Uncharacterized protein</fullName>
    </submittedName>
</protein>
<organism evidence="1 2">
    <name type="scientific">Crepidotus variabilis</name>
    <dbReference type="NCBI Taxonomy" id="179855"/>
    <lineage>
        <taxon>Eukaryota</taxon>
        <taxon>Fungi</taxon>
        <taxon>Dikarya</taxon>
        <taxon>Basidiomycota</taxon>
        <taxon>Agaricomycotina</taxon>
        <taxon>Agaricomycetes</taxon>
        <taxon>Agaricomycetidae</taxon>
        <taxon>Agaricales</taxon>
        <taxon>Agaricineae</taxon>
        <taxon>Crepidotaceae</taxon>
        <taxon>Crepidotus</taxon>
    </lineage>
</organism>
<dbReference type="AlphaFoldDB" id="A0A9P6E4P9"/>
<keyword evidence="2" id="KW-1185">Reference proteome</keyword>
<dbReference type="EMBL" id="MU157942">
    <property type="protein sequence ID" value="KAF9522518.1"/>
    <property type="molecule type" value="Genomic_DNA"/>
</dbReference>